<evidence type="ECO:0000313" key="1">
    <source>
        <dbReference type="EMBL" id="MCI2262084.1"/>
    </source>
</evidence>
<dbReference type="EMBL" id="CP131914">
    <property type="protein sequence ID" value="XCI80502.1"/>
    <property type="molecule type" value="Genomic_DNA"/>
</dbReference>
<dbReference type="RefSeq" id="WP_242160067.1">
    <property type="nucleotide sequence ID" value="NZ_CP131914.1"/>
</dbReference>
<accession>A0AAU8I5X2</accession>
<evidence type="ECO:0000313" key="2">
    <source>
        <dbReference type="EMBL" id="XCI80502.1"/>
    </source>
</evidence>
<dbReference type="EMBL" id="JAKJPQ010000008">
    <property type="protein sequence ID" value="MCI2262084.1"/>
    <property type="molecule type" value="Genomic_DNA"/>
</dbReference>
<evidence type="ECO:0000313" key="3">
    <source>
        <dbReference type="Proteomes" id="UP001430647"/>
    </source>
</evidence>
<organism evidence="2">
    <name type="scientific">Xanthomonas indica</name>
    <dbReference type="NCBI Taxonomy" id="2912242"/>
    <lineage>
        <taxon>Bacteria</taxon>
        <taxon>Pseudomonadati</taxon>
        <taxon>Pseudomonadota</taxon>
        <taxon>Gammaproteobacteria</taxon>
        <taxon>Lysobacterales</taxon>
        <taxon>Lysobacteraceae</taxon>
        <taxon>Xanthomonas</taxon>
    </lineage>
</organism>
<reference evidence="2" key="3">
    <citation type="submission" date="2023-08" db="EMBL/GenBank/DDBJ databases">
        <title>Complete genome sequence of Xanthomonas indica.</title>
        <authorList>
            <person name="Patil P.B."/>
            <person name="Rana R."/>
        </authorList>
    </citation>
    <scope>NUCLEOTIDE SEQUENCE</scope>
    <source>
        <strain evidence="2">PPL560</strain>
    </source>
</reference>
<sequence length="156" mass="16647">MARTTRQTPPPPAQTWWQGLSFKRTAAEVSAVLVVIGATYGFVQYVEVKPLQRQLAEAQAAACKSEAAASSALMTLLPGESRAIWNGALTVSNLTPSTDAATAHLRATPRGGPVVEKAGLMPGDSLEVHAGGNRTYVIYLNRNSAEMMELSVLRRP</sequence>
<proteinExistence type="predicted"/>
<protein>
    <submittedName>
        <fullName evidence="2">Uncharacterized protein</fullName>
    </submittedName>
</protein>
<dbReference type="AlphaFoldDB" id="A0AAU8I5X2"/>
<keyword evidence="3" id="KW-1185">Reference proteome</keyword>
<dbReference type="Proteomes" id="UP001430647">
    <property type="component" value="Unassembled WGS sequence"/>
</dbReference>
<reference evidence="1" key="2">
    <citation type="submission" date="2022-01" db="EMBL/GenBank/DDBJ databases">
        <authorList>
            <person name="Rana R."/>
            <person name="Patil P.B."/>
        </authorList>
    </citation>
    <scope>NUCLEOTIDE SEQUENCE</scope>
    <source>
        <strain evidence="1">PPL560</strain>
    </source>
</reference>
<gene>
    <name evidence="1" type="ORF">L3V74_11075</name>
    <name evidence="2" type="ORF">Q7W82_19995</name>
</gene>
<reference evidence="1 3" key="1">
    <citation type="journal article" date="2022" name="Curr. Microbiol.">
        <title>Xanthomonas indica sp. nov., a Novel Member of Non-Pathogenic Xanthomonas Community from Healthy Rice Seeds.</title>
        <authorList>
            <person name="Rana R."/>
            <person name="Madhavan V.N."/>
            <person name="Saroha T."/>
            <person name="Bansal K."/>
            <person name="Kaur A."/>
            <person name="Sonti R.V."/>
            <person name="Patel H.K."/>
            <person name="Patil P.B."/>
        </authorList>
    </citation>
    <scope>NUCLEOTIDE SEQUENCE [LARGE SCALE GENOMIC DNA]</scope>
    <source>
        <strain evidence="1 3">PPL560</strain>
    </source>
</reference>
<dbReference type="KEGG" id="xin:Q7W82_19995"/>
<name>A0AAU8I5X2_9XANT</name>